<evidence type="ECO:0000313" key="5">
    <source>
        <dbReference type="EMBL" id="KAK9106562.1"/>
    </source>
</evidence>
<comment type="subcellular location">
    <subcellularLocation>
        <location evidence="2">Nucleus</location>
    </subcellularLocation>
</comment>
<dbReference type="GO" id="GO:0009611">
    <property type="term" value="P:response to wounding"/>
    <property type="evidence" value="ECO:0007669"/>
    <property type="project" value="UniProtKB-UniRule"/>
</dbReference>
<organism evidence="5 6">
    <name type="scientific">Stephania yunnanensis</name>
    <dbReference type="NCBI Taxonomy" id="152371"/>
    <lineage>
        <taxon>Eukaryota</taxon>
        <taxon>Viridiplantae</taxon>
        <taxon>Streptophyta</taxon>
        <taxon>Embryophyta</taxon>
        <taxon>Tracheophyta</taxon>
        <taxon>Spermatophyta</taxon>
        <taxon>Magnoliopsida</taxon>
        <taxon>Ranunculales</taxon>
        <taxon>Menispermaceae</taxon>
        <taxon>Menispermoideae</taxon>
        <taxon>Cissampelideae</taxon>
        <taxon>Stephania</taxon>
    </lineage>
</organism>
<dbReference type="Pfam" id="PF09425">
    <property type="entry name" value="Jas_motif"/>
    <property type="match status" value="1"/>
</dbReference>
<name>A0AAP0FEL8_9MAGN</name>
<dbReference type="GO" id="GO:2000022">
    <property type="term" value="P:regulation of jasmonic acid mediated signaling pathway"/>
    <property type="evidence" value="ECO:0007669"/>
    <property type="project" value="UniProtKB-UniRule"/>
</dbReference>
<keyword evidence="6" id="KW-1185">Reference proteome</keyword>
<dbReference type="PANTHER" id="PTHR33077">
    <property type="entry name" value="PROTEIN TIFY 4A-RELATED-RELATED"/>
    <property type="match status" value="1"/>
</dbReference>
<keyword evidence="2" id="KW-0539">Nucleus</keyword>
<dbReference type="InterPro" id="IPR018467">
    <property type="entry name" value="CCT_CS"/>
</dbReference>
<evidence type="ECO:0000259" key="4">
    <source>
        <dbReference type="PROSITE" id="PS51320"/>
    </source>
</evidence>
<feature type="compositionally biased region" description="Polar residues" evidence="3">
    <location>
        <begin position="315"/>
        <end position="324"/>
    </location>
</feature>
<comment type="function">
    <text evidence="2">Repressor of jasmonate responses.</text>
</comment>
<evidence type="ECO:0000256" key="2">
    <source>
        <dbReference type="RuleBase" id="RU369065"/>
    </source>
</evidence>
<comment type="caution">
    <text evidence="5">The sequence shown here is derived from an EMBL/GenBank/DDBJ whole genome shotgun (WGS) entry which is preliminary data.</text>
</comment>
<evidence type="ECO:0000256" key="3">
    <source>
        <dbReference type="SAM" id="MobiDB-lite"/>
    </source>
</evidence>
<dbReference type="GO" id="GO:0031347">
    <property type="term" value="P:regulation of defense response"/>
    <property type="evidence" value="ECO:0007669"/>
    <property type="project" value="UniProtKB-UniRule"/>
</dbReference>
<reference evidence="5 6" key="1">
    <citation type="submission" date="2024-01" db="EMBL/GenBank/DDBJ databases">
        <title>Genome assemblies of Stephania.</title>
        <authorList>
            <person name="Yang L."/>
        </authorList>
    </citation>
    <scope>NUCLEOTIDE SEQUENCE [LARGE SCALE GENOMIC DNA]</scope>
    <source>
        <strain evidence="5">YNDBR</strain>
        <tissue evidence="5">Leaf</tissue>
    </source>
</reference>
<dbReference type="SMART" id="SM00979">
    <property type="entry name" value="TIFY"/>
    <property type="match status" value="1"/>
</dbReference>
<evidence type="ECO:0000256" key="1">
    <source>
        <dbReference type="ARBA" id="ARBA00008614"/>
    </source>
</evidence>
<dbReference type="InterPro" id="IPR040390">
    <property type="entry name" value="TIFY/JAZ"/>
</dbReference>
<dbReference type="AlphaFoldDB" id="A0AAP0FEL8"/>
<dbReference type="InterPro" id="IPR010399">
    <property type="entry name" value="Tify_dom"/>
</dbReference>
<proteinExistence type="inferred from homology"/>
<dbReference type="PROSITE" id="PS51320">
    <property type="entry name" value="TIFY"/>
    <property type="match status" value="1"/>
</dbReference>
<dbReference type="Proteomes" id="UP001420932">
    <property type="component" value="Unassembled WGS sequence"/>
</dbReference>
<sequence length="324" mass="34404">MERGVAVVKVKEEMEDGSERDSSKEFMRGTGFQRSFSNKASSLAQFMSFKTVHDVMRRNSTDPVGVYQKNLVPTEQGSANYATTSYPLQNFNGISSHLRNEVKEATTVNQHKISVAMNNPFFNNHVTPVSHNTVASGGVVTVSHSTVPFAASALPSVPKCTSSSPAQLTIFYAGTVNVFDDVSPEKAHAIMFLAGDGPPTNANTVHGAEVVVQPSKQHPQGGVNQPISASPMVPAMQTDSQVVTSLGSVAAAAAAAAVAVALIPSAVPQARRASLARFLEKRKERVMNRAPYDANRKSPENITTPEPSMGDSIVCSLSGSKDDS</sequence>
<feature type="region of interest" description="Disordered" evidence="3">
    <location>
        <begin position="285"/>
        <end position="324"/>
    </location>
</feature>
<evidence type="ECO:0000313" key="6">
    <source>
        <dbReference type="Proteomes" id="UP001420932"/>
    </source>
</evidence>
<accession>A0AAP0FEL8</accession>
<keyword evidence="2" id="KW-1184">Jasmonic acid signaling pathway</keyword>
<gene>
    <name evidence="5" type="ORF">Syun_022573</name>
</gene>
<dbReference type="Pfam" id="PF06200">
    <property type="entry name" value="tify"/>
    <property type="match status" value="1"/>
</dbReference>
<comment type="domain">
    <text evidence="2">The jas domain is required for interaction with COI1.</text>
</comment>
<feature type="domain" description="Tify" evidence="4">
    <location>
        <begin position="161"/>
        <end position="196"/>
    </location>
</feature>
<comment type="similarity">
    <text evidence="1 2">Belongs to the TIFY/JAZ family.</text>
</comment>
<dbReference type="PANTHER" id="PTHR33077:SF90">
    <property type="entry name" value="PROTEIN TIFY 7"/>
    <property type="match status" value="1"/>
</dbReference>
<dbReference type="GO" id="GO:0005634">
    <property type="term" value="C:nucleus"/>
    <property type="evidence" value="ECO:0007669"/>
    <property type="project" value="UniProtKB-SubCell"/>
</dbReference>
<dbReference type="EMBL" id="JBBNAF010000010">
    <property type="protein sequence ID" value="KAK9106562.1"/>
    <property type="molecule type" value="Genomic_DNA"/>
</dbReference>
<protein>
    <recommendedName>
        <fullName evidence="2">Protein TIFY</fullName>
    </recommendedName>
    <alternativeName>
        <fullName evidence="2">Jasmonate ZIM domain-containing protein</fullName>
    </alternativeName>
</protein>